<evidence type="ECO:0000256" key="3">
    <source>
        <dbReference type="ARBA" id="ARBA00013738"/>
    </source>
</evidence>
<gene>
    <name evidence="12" type="primary">AUGUSTUS-3.0.2_13971</name>
    <name evidence="12" type="ORF">TcasGA2_TC013971</name>
</gene>
<feature type="compositionally biased region" description="Basic residues" evidence="11">
    <location>
        <begin position="383"/>
        <end position="402"/>
    </location>
</feature>
<evidence type="ECO:0000256" key="6">
    <source>
        <dbReference type="ARBA" id="ARBA00023069"/>
    </source>
</evidence>
<dbReference type="PANTHER" id="PTHR14871:SF1">
    <property type="entry name" value="DYNEIN REGULATORY COMPLEX PROTEIN 9"/>
    <property type="match status" value="1"/>
</dbReference>
<reference evidence="12 13" key="2">
    <citation type="journal article" date="2010" name="Nucleic Acids Res.">
        <title>BeetleBase in 2010: revisions to provide comprehensive genomic information for Tribolium castaneum.</title>
        <authorList>
            <person name="Kim H.S."/>
            <person name="Murphy T."/>
            <person name="Xia J."/>
            <person name="Caragea D."/>
            <person name="Park Y."/>
            <person name="Beeman R.W."/>
            <person name="Lorenzen M.D."/>
            <person name="Butcher S."/>
            <person name="Manak J.R."/>
            <person name="Brown S.J."/>
        </authorList>
    </citation>
    <scope>GENOME REANNOTATION</scope>
    <source>
        <strain evidence="12 13">Georgia GA2</strain>
    </source>
</reference>
<keyword evidence="10" id="KW-0175">Coiled coil</keyword>
<dbReference type="PANTHER" id="PTHR14871">
    <property type="entry name" value="DYNEIN REGULATORY COMPLEX PROTEIN 9"/>
    <property type="match status" value="1"/>
</dbReference>
<dbReference type="CDD" id="cd23766">
    <property type="entry name" value="IQCG"/>
    <property type="match status" value="1"/>
</dbReference>
<evidence type="ECO:0000313" key="12">
    <source>
        <dbReference type="EMBL" id="EFA03855.1"/>
    </source>
</evidence>
<dbReference type="PROSITE" id="PS50096">
    <property type="entry name" value="IQ"/>
    <property type="match status" value="1"/>
</dbReference>
<dbReference type="OrthoDB" id="10254713at2759"/>
<proteinExistence type="inferred from homology"/>
<keyword evidence="4" id="KW-0963">Cytoplasm</keyword>
<evidence type="ECO:0000313" key="13">
    <source>
        <dbReference type="Proteomes" id="UP000007266"/>
    </source>
</evidence>
<keyword evidence="13" id="KW-1185">Reference proteome</keyword>
<evidence type="ECO:0000256" key="11">
    <source>
        <dbReference type="SAM" id="MobiDB-lite"/>
    </source>
</evidence>
<dbReference type="GO" id="GO:0044782">
    <property type="term" value="P:cilium organization"/>
    <property type="evidence" value="ECO:0000318"/>
    <property type="project" value="GO_Central"/>
</dbReference>
<evidence type="ECO:0000256" key="4">
    <source>
        <dbReference type="ARBA" id="ARBA00022490"/>
    </source>
</evidence>
<protein>
    <recommendedName>
        <fullName evidence="3">Dynein regulatory complex protein 9</fullName>
    </recommendedName>
    <alternativeName>
        <fullName evidence="9">IQ domain-containing protein G</fullName>
    </alternativeName>
</protein>
<dbReference type="eggNOG" id="ENOG502QQR7">
    <property type="taxonomic scope" value="Eukaryota"/>
</dbReference>
<feature type="region of interest" description="Disordered" evidence="11">
    <location>
        <begin position="1"/>
        <end position="43"/>
    </location>
</feature>
<feature type="coiled-coil region" evidence="10">
    <location>
        <begin position="194"/>
        <end position="221"/>
    </location>
</feature>
<feature type="compositionally biased region" description="Low complexity" evidence="11">
    <location>
        <begin position="1"/>
        <end position="13"/>
    </location>
</feature>
<dbReference type="Pfam" id="PF00612">
    <property type="entry name" value="IQ"/>
    <property type="match status" value="1"/>
</dbReference>
<dbReference type="GO" id="GO:0005737">
    <property type="term" value="C:cytoplasm"/>
    <property type="evidence" value="ECO:0000318"/>
    <property type="project" value="GO_Central"/>
</dbReference>
<sequence>MGGSSKSSSTDSSNPRHQVQFGITRDESEESVELDLPSEHSETEIENVNERLRHQTRLPDDDYQIKNLSRVLAVVTTVMLQMCYQKIAFFRTMNKMPRVPINLEYVPLDEKYNNAEREIGVILHPSEEFLNYRKFQKDLSWLENVLKSVIVDLQKSFYFDDFIKILNEDEMTRQEEQTLLTSKMFNLHEVKKLRTYLDLEKKELTRELQDVTEELGNFKDQLNDDIIESVVKLNYVKEWQKSRGEQNTSILNRQEQKLIKMSENMTTEIEKEIVIHDEMCTFLEMSLDEFQEEITKWMEKYDMDTEELEKAVEKKKIELEQQKDNHSKLLEEFNYRQEEMDKYKAHKLQMQKEAEEIQRQTRAATRIQAWWRGVMFRKGLGPFKRKKGKGKKGSGSAKKHKK</sequence>
<feature type="coiled-coil region" evidence="10">
    <location>
        <begin position="287"/>
        <end position="363"/>
    </location>
</feature>
<dbReference type="AlphaFoldDB" id="D6WNT9"/>
<keyword evidence="8" id="KW-0966">Cell projection</keyword>
<dbReference type="InterPro" id="IPR042618">
    <property type="entry name" value="IQCG"/>
</dbReference>
<keyword evidence="7" id="KW-0206">Cytoskeleton</keyword>
<evidence type="ECO:0000256" key="9">
    <source>
        <dbReference type="ARBA" id="ARBA00032183"/>
    </source>
</evidence>
<keyword evidence="5" id="KW-0282">Flagellum</keyword>
<comment type="subcellular location">
    <subcellularLocation>
        <location evidence="1">Cytoplasm</location>
        <location evidence="1">Cytoskeleton</location>
        <location evidence="1">Flagellum axoneme</location>
    </subcellularLocation>
</comment>
<reference evidence="12 13" key="1">
    <citation type="journal article" date="2008" name="Nature">
        <title>The genome of the model beetle and pest Tribolium castaneum.</title>
        <authorList>
            <consortium name="Tribolium Genome Sequencing Consortium"/>
            <person name="Richards S."/>
            <person name="Gibbs R.A."/>
            <person name="Weinstock G.M."/>
            <person name="Brown S.J."/>
            <person name="Denell R."/>
            <person name="Beeman R.W."/>
            <person name="Gibbs R."/>
            <person name="Beeman R.W."/>
            <person name="Brown S.J."/>
            <person name="Bucher G."/>
            <person name="Friedrich M."/>
            <person name="Grimmelikhuijzen C.J."/>
            <person name="Klingler M."/>
            <person name="Lorenzen M."/>
            <person name="Richards S."/>
            <person name="Roth S."/>
            <person name="Schroder R."/>
            <person name="Tautz D."/>
            <person name="Zdobnov E.M."/>
            <person name="Muzny D."/>
            <person name="Gibbs R.A."/>
            <person name="Weinstock G.M."/>
            <person name="Attaway T."/>
            <person name="Bell S."/>
            <person name="Buhay C.J."/>
            <person name="Chandrabose M.N."/>
            <person name="Chavez D."/>
            <person name="Clerk-Blankenburg K.P."/>
            <person name="Cree A."/>
            <person name="Dao M."/>
            <person name="Davis C."/>
            <person name="Chacko J."/>
            <person name="Dinh H."/>
            <person name="Dugan-Rocha S."/>
            <person name="Fowler G."/>
            <person name="Garner T.T."/>
            <person name="Garnes J."/>
            <person name="Gnirke A."/>
            <person name="Hawes A."/>
            <person name="Hernandez J."/>
            <person name="Hines S."/>
            <person name="Holder M."/>
            <person name="Hume J."/>
            <person name="Jhangiani S.N."/>
            <person name="Joshi V."/>
            <person name="Khan Z.M."/>
            <person name="Jackson L."/>
            <person name="Kovar C."/>
            <person name="Kowis A."/>
            <person name="Lee S."/>
            <person name="Lewis L.R."/>
            <person name="Margolis J."/>
            <person name="Morgan M."/>
            <person name="Nazareth L.V."/>
            <person name="Nguyen N."/>
            <person name="Okwuonu G."/>
            <person name="Parker D."/>
            <person name="Richards S."/>
            <person name="Ruiz S.J."/>
            <person name="Santibanez J."/>
            <person name="Savard J."/>
            <person name="Scherer S.E."/>
            <person name="Schneider B."/>
            <person name="Sodergren E."/>
            <person name="Tautz D."/>
            <person name="Vattahil S."/>
            <person name="Villasana D."/>
            <person name="White C.S."/>
            <person name="Wright R."/>
            <person name="Park Y."/>
            <person name="Beeman R.W."/>
            <person name="Lord J."/>
            <person name="Oppert B."/>
            <person name="Lorenzen M."/>
            <person name="Brown S."/>
            <person name="Wang L."/>
            <person name="Savard J."/>
            <person name="Tautz D."/>
            <person name="Richards S."/>
            <person name="Weinstock G."/>
            <person name="Gibbs R.A."/>
            <person name="Liu Y."/>
            <person name="Worley K."/>
            <person name="Weinstock G."/>
            <person name="Elsik C.G."/>
            <person name="Reese J.T."/>
            <person name="Elhaik E."/>
            <person name="Landan G."/>
            <person name="Graur D."/>
            <person name="Arensburger P."/>
            <person name="Atkinson P."/>
            <person name="Beeman R.W."/>
            <person name="Beidler J."/>
            <person name="Brown S.J."/>
            <person name="Demuth J.P."/>
            <person name="Drury D.W."/>
            <person name="Du Y.Z."/>
            <person name="Fujiwara H."/>
            <person name="Lorenzen M."/>
            <person name="Maselli V."/>
            <person name="Osanai M."/>
            <person name="Park Y."/>
            <person name="Robertson H.M."/>
            <person name="Tu Z."/>
            <person name="Wang J.J."/>
            <person name="Wang S."/>
            <person name="Richards S."/>
            <person name="Song H."/>
            <person name="Zhang L."/>
            <person name="Sodergren E."/>
            <person name="Werner D."/>
            <person name="Stanke M."/>
            <person name="Morgenstern B."/>
            <person name="Solovyev V."/>
            <person name="Kosarev P."/>
            <person name="Brown G."/>
            <person name="Chen H.C."/>
            <person name="Ermolaeva O."/>
            <person name="Hlavina W."/>
            <person name="Kapustin Y."/>
            <person name="Kiryutin B."/>
            <person name="Kitts P."/>
            <person name="Maglott D."/>
            <person name="Pruitt K."/>
            <person name="Sapojnikov V."/>
            <person name="Souvorov A."/>
            <person name="Mackey A.J."/>
            <person name="Waterhouse R.M."/>
            <person name="Wyder S."/>
            <person name="Zdobnov E.M."/>
            <person name="Zdobnov E.M."/>
            <person name="Wyder S."/>
            <person name="Kriventseva E.V."/>
            <person name="Kadowaki T."/>
            <person name="Bork P."/>
            <person name="Aranda M."/>
            <person name="Bao R."/>
            <person name="Beermann A."/>
            <person name="Berns N."/>
            <person name="Bolognesi R."/>
            <person name="Bonneton F."/>
            <person name="Bopp D."/>
            <person name="Brown S.J."/>
            <person name="Bucher G."/>
            <person name="Butts T."/>
            <person name="Chaumot A."/>
            <person name="Denell R.E."/>
            <person name="Ferrier D.E."/>
            <person name="Friedrich M."/>
            <person name="Gordon C.M."/>
            <person name="Jindra M."/>
            <person name="Klingler M."/>
            <person name="Lan Q."/>
            <person name="Lattorff H.M."/>
            <person name="Laudet V."/>
            <person name="von Levetsow C."/>
            <person name="Liu Z."/>
            <person name="Lutz R."/>
            <person name="Lynch J.A."/>
            <person name="da Fonseca R.N."/>
            <person name="Posnien N."/>
            <person name="Reuter R."/>
            <person name="Roth S."/>
            <person name="Savard J."/>
            <person name="Schinko J.B."/>
            <person name="Schmitt C."/>
            <person name="Schoppmeier M."/>
            <person name="Schroder R."/>
            <person name="Shippy T.D."/>
            <person name="Simonnet F."/>
            <person name="Marques-Souza H."/>
            <person name="Tautz D."/>
            <person name="Tomoyasu Y."/>
            <person name="Trauner J."/>
            <person name="Van der Zee M."/>
            <person name="Vervoort M."/>
            <person name="Wittkopp N."/>
            <person name="Wimmer E.A."/>
            <person name="Yang X."/>
            <person name="Jones A.K."/>
            <person name="Sattelle D.B."/>
            <person name="Ebert P.R."/>
            <person name="Nelson D."/>
            <person name="Scott J.G."/>
            <person name="Beeman R.W."/>
            <person name="Muthukrishnan S."/>
            <person name="Kramer K.J."/>
            <person name="Arakane Y."/>
            <person name="Beeman R.W."/>
            <person name="Zhu Q."/>
            <person name="Hogenkamp D."/>
            <person name="Dixit R."/>
            <person name="Oppert B."/>
            <person name="Jiang H."/>
            <person name="Zou Z."/>
            <person name="Marshall J."/>
            <person name="Elpidina E."/>
            <person name="Vinokurov K."/>
            <person name="Oppert C."/>
            <person name="Zou Z."/>
            <person name="Evans J."/>
            <person name="Lu Z."/>
            <person name="Zhao P."/>
            <person name="Sumathipala N."/>
            <person name="Altincicek B."/>
            <person name="Vilcinskas A."/>
            <person name="Williams M."/>
            <person name="Hultmark D."/>
            <person name="Hetru C."/>
            <person name="Jiang H."/>
            <person name="Grimmelikhuijzen C.J."/>
            <person name="Hauser F."/>
            <person name="Cazzamali G."/>
            <person name="Williamson M."/>
            <person name="Park Y."/>
            <person name="Li B."/>
            <person name="Tanaka Y."/>
            <person name="Predel R."/>
            <person name="Neupert S."/>
            <person name="Schachtner J."/>
            <person name="Verleyen P."/>
            <person name="Raible F."/>
            <person name="Bork P."/>
            <person name="Friedrich M."/>
            <person name="Walden K.K."/>
            <person name="Robertson H.M."/>
            <person name="Angeli S."/>
            <person name="Foret S."/>
            <person name="Bucher G."/>
            <person name="Schuetz S."/>
            <person name="Maleszka R."/>
            <person name="Wimmer E.A."/>
            <person name="Beeman R.W."/>
            <person name="Lorenzen M."/>
            <person name="Tomoyasu Y."/>
            <person name="Miller S.C."/>
            <person name="Grossmann D."/>
            <person name="Bucher G."/>
        </authorList>
    </citation>
    <scope>NUCLEOTIDE SEQUENCE [LARGE SCALE GENOMIC DNA]</scope>
    <source>
        <strain evidence="12 13">Georgia GA2</strain>
    </source>
</reference>
<dbReference type="SMART" id="SM00015">
    <property type="entry name" value="IQ"/>
    <property type="match status" value="1"/>
</dbReference>
<dbReference type="OMA" id="QFEEMTI"/>
<dbReference type="GO" id="GO:0031514">
    <property type="term" value="C:motile cilium"/>
    <property type="evidence" value="ECO:0000318"/>
    <property type="project" value="GO_Central"/>
</dbReference>
<organism evidence="12 13">
    <name type="scientific">Tribolium castaneum</name>
    <name type="common">Red flour beetle</name>
    <dbReference type="NCBI Taxonomy" id="7070"/>
    <lineage>
        <taxon>Eukaryota</taxon>
        <taxon>Metazoa</taxon>
        <taxon>Ecdysozoa</taxon>
        <taxon>Arthropoda</taxon>
        <taxon>Hexapoda</taxon>
        <taxon>Insecta</taxon>
        <taxon>Pterygota</taxon>
        <taxon>Neoptera</taxon>
        <taxon>Endopterygota</taxon>
        <taxon>Coleoptera</taxon>
        <taxon>Polyphaga</taxon>
        <taxon>Cucujiformia</taxon>
        <taxon>Tenebrionidae</taxon>
        <taxon>Tenebrionidae incertae sedis</taxon>
        <taxon>Tribolium</taxon>
    </lineage>
</organism>
<dbReference type="STRING" id="7070.D6WNT9"/>
<accession>D6WNT9</accession>
<evidence type="ECO:0000256" key="10">
    <source>
        <dbReference type="SAM" id="Coils"/>
    </source>
</evidence>
<evidence type="ECO:0000256" key="2">
    <source>
        <dbReference type="ARBA" id="ARBA00008222"/>
    </source>
</evidence>
<keyword evidence="6" id="KW-0969">Cilium</keyword>
<dbReference type="KEGG" id="tca:103312897"/>
<dbReference type="InParanoid" id="D6WNT9"/>
<dbReference type="HOGENOM" id="CLU_685755_0_0_1"/>
<dbReference type="Proteomes" id="UP000007266">
    <property type="component" value="Linkage group 5"/>
</dbReference>
<dbReference type="EMBL" id="KQ971342">
    <property type="protein sequence ID" value="EFA03855.1"/>
    <property type="molecule type" value="Genomic_DNA"/>
</dbReference>
<dbReference type="PhylomeDB" id="D6WNT9"/>
<feature type="region of interest" description="Disordered" evidence="11">
    <location>
        <begin position="380"/>
        <end position="402"/>
    </location>
</feature>
<name>D6WNT9_TRICA</name>
<dbReference type="InterPro" id="IPR000048">
    <property type="entry name" value="IQ_motif_EF-hand-BS"/>
</dbReference>
<evidence type="ECO:0000256" key="1">
    <source>
        <dbReference type="ARBA" id="ARBA00004611"/>
    </source>
</evidence>
<evidence type="ECO:0000256" key="8">
    <source>
        <dbReference type="ARBA" id="ARBA00023273"/>
    </source>
</evidence>
<evidence type="ECO:0000256" key="5">
    <source>
        <dbReference type="ARBA" id="ARBA00022846"/>
    </source>
</evidence>
<dbReference type="FunCoup" id="D6WNT9">
    <property type="interactions" value="29"/>
</dbReference>
<comment type="similarity">
    <text evidence="2">Belongs to the DRC9 family.</text>
</comment>
<evidence type="ECO:0000256" key="7">
    <source>
        <dbReference type="ARBA" id="ARBA00023212"/>
    </source>
</evidence>